<dbReference type="GO" id="GO:0005829">
    <property type="term" value="C:cytosol"/>
    <property type="evidence" value="ECO:0007669"/>
    <property type="project" value="TreeGrafter"/>
</dbReference>
<dbReference type="FunFam" id="3.10.450.10:FF:000001">
    <property type="entry name" value="Cystatin-A"/>
    <property type="match status" value="1"/>
</dbReference>
<evidence type="ECO:0000256" key="2">
    <source>
        <dbReference type="ARBA" id="ARBA00009403"/>
    </source>
</evidence>
<evidence type="ECO:0000313" key="11">
    <source>
        <dbReference type="Proteomes" id="UP000472271"/>
    </source>
</evidence>
<dbReference type="Ensembl" id="ENSSORT00005016828.1">
    <property type="protein sequence ID" value="ENSSORP00005016320.1"/>
    <property type="gene ID" value="ENSSORG00005008277.1"/>
</dbReference>
<comment type="subcellular location">
    <subcellularLocation>
        <location evidence="1">Cytoplasm</location>
    </subcellularLocation>
</comment>
<evidence type="ECO:0000256" key="1">
    <source>
        <dbReference type="ARBA" id="ARBA00004496"/>
    </source>
</evidence>
<dbReference type="PANTHER" id="PTHR11414:SF21">
    <property type="entry name" value="CYSTATIN 14A, TANDEM DUPLICATE 1-RELATED"/>
    <property type="match status" value="1"/>
</dbReference>
<name>A0A672ZGX9_9TELE</name>
<dbReference type="Proteomes" id="UP000472271">
    <property type="component" value="Chromosome 20"/>
</dbReference>
<dbReference type="PRINTS" id="PR00295">
    <property type="entry name" value="STEFINA"/>
</dbReference>
<evidence type="ECO:0000259" key="9">
    <source>
        <dbReference type="Pfam" id="PF00031"/>
    </source>
</evidence>
<keyword evidence="3" id="KW-0963">Cytoplasm</keyword>
<dbReference type="PANTHER" id="PTHR11414">
    <property type="entry name" value="CYSTATIN FAMILY MEMBER"/>
    <property type="match status" value="1"/>
</dbReference>
<dbReference type="GeneID" id="115410931"/>
<dbReference type="OrthoDB" id="6115262at2759"/>
<reference evidence="10" key="3">
    <citation type="submission" date="2025-09" db="UniProtKB">
        <authorList>
            <consortium name="Ensembl"/>
        </authorList>
    </citation>
    <scope>IDENTIFICATION</scope>
</reference>
<reference evidence="10" key="2">
    <citation type="submission" date="2025-08" db="UniProtKB">
        <authorList>
            <consortium name="Ensembl"/>
        </authorList>
    </citation>
    <scope>IDENTIFICATION</scope>
</reference>
<evidence type="ECO:0000256" key="7">
    <source>
        <dbReference type="ARBA" id="ARBA00040677"/>
    </source>
</evidence>
<accession>A0A672ZGX9</accession>
<evidence type="ECO:0000313" key="10">
    <source>
        <dbReference type="Ensembl" id="ENSSORP00005016320.1"/>
    </source>
</evidence>
<proteinExistence type="inferred from homology"/>
<dbReference type="Pfam" id="PF00031">
    <property type="entry name" value="Cystatin"/>
    <property type="match status" value="1"/>
</dbReference>
<dbReference type="SUPFAM" id="SSF54403">
    <property type="entry name" value="Cystatin/monellin"/>
    <property type="match status" value="1"/>
</dbReference>
<evidence type="ECO:0000256" key="3">
    <source>
        <dbReference type="ARBA" id="ARBA00022490"/>
    </source>
</evidence>
<dbReference type="AlphaFoldDB" id="A0A672ZGX9"/>
<gene>
    <name evidence="10" type="primary">LOC115410931</name>
</gene>
<comment type="similarity">
    <text evidence="2">Belongs to the cystatin family.</text>
</comment>
<dbReference type="InterPro" id="IPR001713">
    <property type="entry name" value="Prot_inh_stefin"/>
</dbReference>
<dbReference type="InterPro" id="IPR046350">
    <property type="entry name" value="Cystatin_sf"/>
</dbReference>
<dbReference type="GO" id="GO:0004869">
    <property type="term" value="F:cysteine-type endopeptidase inhibitor activity"/>
    <property type="evidence" value="ECO:0007669"/>
    <property type="project" value="UniProtKB-KW"/>
</dbReference>
<dbReference type="GO" id="GO:0002376">
    <property type="term" value="P:immune system process"/>
    <property type="evidence" value="ECO:0007669"/>
    <property type="project" value="UniProtKB-KW"/>
</dbReference>
<protein>
    <recommendedName>
        <fullName evidence="7">Cystatin-B</fullName>
    </recommendedName>
    <alternativeName>
        <fullName evidence="8">Stefin-B</fullName>
    </alternativeName>
</protein>
<reference evidence="10" key="1">
    <citation type="submission" date="2019-06" db="EMBL/GenBank/DDBJ databases">
        <authorList>
            <consortium name="Wellcome Sanger Institute Data Sharing"/>
        </authorList>
    </citation>
    <scope>NUCLEOTIDE SEQUENCE [LARGE SCALE GENOMIC DNA]</scope>
</reference>
<dbReference type="InParanoid" id="A0A672ZGX9"/>
<sequence>MAALPIIHGGPGPVIPGGYGPIEEATEGFKILCHQLKTRAQAKTNKVFDDFVAISYRAQIVAGKNFIFKILVGEENYIHAKVFWALPCYGGGVVLVDVQDNKTKTDSIEPF</sequence>
<evidence type="ECO:0000256" key="6">
    <source>
        <dbReference type="ARBA" id="ARBA00022859"/>
    </source>
</evidence>
<dbReference type="Gene3D" id="3.10.450.10">
    <property type="match status" value="1"/>
</dbReference>
<dbReference type="RefSeq" id="XP_029978626.1">
    <property type="nucleotide sequence ID" value="XM_030122766.1"/>
</dbReference>
<keyword evidence="5" id="KW-0789">Thiol protease inhibitor</keyword>
<evidence type="ECO:0000256" key="4">
    <source>
        <dbReference type="ARBA" id="ARBA00022690"/>
    </source>
</evidence>
<dbReference type="GO" id="GO:0071220">
    <property type="term" value="P:cellular response to bacterial lipoprotein"/>
    <property type="evidence" value="ECO:0007669"/>
    <property type="project" value="UniProtKB-ARBA"/>
</dbReference>
<keyword evidence="6" id="KW-0391">Immunity</keyword>
<dbReference type="InterPro" id="IPR000010">
    <property type="entry name" value="Cystatin_dom"/>
</dbReference>
<evidence type="ECO:0000256" key="8">
    <source>
        <dbReference type="ARBA" id="ARBA00041437"/>
    </source>
</evidence>
<keyword evidence="11" id="KW-1185">Reference proteome</keyword>
<organism evidence="10 11">
    <name type="scientific">Sphaeramia orbicularis</name>
    <name type="common">orbiculate cardinalfish</name>
    <dbReference type="NCBI Taxonomy" id="375764"/>
    <lineage>
        <taxon>Eukaryota</taxon>
        <taxon>Metazoa</taxon>
        <taxon>Chordata</taxon>
        <taxon>Craniata</taxon>
        <taxon>Vertebrata</taxon>
        <taxon>Euteleostomi</taxon>
        <taxon>Actinopterygii</taxon>
        <taxon>Neopterygii</taxon>
        <taxon>Teleostei</taxon>
        <taxon>Neoteleostei</taxon>
        <taxon>Acanthomorphata</taxon>
        <taxon>Gobiaria</taxon>
        <taxon>Kurtiformes</taxon>
        <taxon>Apogonoidei</taxon>
        <taxon>Apogonidae</taxon>
        <taxon>Apogoninae</taxon>
        <taxon>Sphaeramia</taxon>
    </lineage>
</organism>
<keyword evidence="4" id="KW-0646">Protease inhibitor</keyword>
<evidence type="ECO:0000256" key="5">
    <source>
        <dbReference type="ARBA" id="ARBA00022704"/>
    </source>
</evidence>
<dbReference type="RefSeq" id="XP_029978627.1">
    <property type="nucleotide sequence ID" value="XM_030122767.1"/>
</dbReference>
<feature type="domain" description="Cystatin" evidence="9">
    <location>
        <begin position="21"/>
        <end position="87"/>
    </location>
</feature>